<dbReference type="EMBL" id="JAAQPH010000016">
    <property type="protein sequence ID" value="NIA70820.1"/>
    <property type="molecule type" value="Genomic_DNA"/>
</dbReference>
<dbReference type="SUPFAM" id="SSF55785">
    <property type="entry name" value="PYP-like sensor domain (PAS domain)"/>
    <property type="match status" value="1"/>
</dbReference>
<dbReference type="RefSeq" id="WP_167227823.1">
    <property type="nucleotide sequence ID" value="NZ_JAAQPH010000016.1"/>
</dbReference>
<sequence>MTSHQGLLAAVEAASTGVVITDTTLPDDPIIYMNPAFEQLTGYTAAETIGRNCRFLQGPETDKVTLATMRKAIDDGQQITCRLLNYRKDGSTFWNALTINPIHGEDEGLLGFVGIQSDVTAEVAMRQELDEKIEALEEVRGSLEAANSSLRMIAYIDSVTGLPTRRLFDDRLKQALARSRRSGDMIAIIFMDLDGFKQVNDAFGHDVGDSTLRAAGQRMRDQIRESDTLARLGGDEYAVLLDTGVTPEVLMKVCGRIEQTFSLPFDVGGTMIGLGVSIGVALYPRDGEDAHNLLRVADAAMYEAKNNKPGGPLSEVLSARVRAG</sequence>
<feature type="domain" description="GGDEF" evidence="3">
    <location>
        <begin position="184"/>
        <end position="319"/>
    </location>
</feature>
<dbReference type="Gene3D" id="3.30.70.270">
    <property type="match status" value="1"/>
</dbReference>
<feature type="domain" description="PAS" evidence="1">
    <location>
        <begin position="3"/>
        <end position="76"/>
    </location>
</feature>
<dbReference type="PANTHER" id="PTHR46663">
    <property type="entry name" value="DIGUANYLATE CYCLASE DGCT-RELATED"/>
    <property type="match status" value="1"/>
</dbReference>
<feature type="domain" description="PAC" evidence="2">
    <location>
        <begin position="77"/>
        <end position="131"/>
    </location>
</feature>
<dbReference type="PROSITE" id="PS50887">
    <property type="entry name" value="GGDEF"/>
    <property type="match status" value="1"/>
</dbReference>
<keyword evidence="5" id="KW-1185">Reference proteome</keyword>
<name>A0A967F0G9_9PROT</name>
<accession>A0A967F0G9</accession>
<dbReference type="AlphaFoldDB" id="A0A967F0G9"/>
<dbReference type="SUPFAM" id="SSF55073">
    <property type="entry name" value="Nucleotide cyclase"/>
    <property type="match status" value="1"/>
</dbReference>
<dbReference type="Gene3D" id="3.30.450.20">
    <property type="entry name" value="PAS domain"/>
    <property type="match status" value="1"/>
</dbReference>
<dbReference type="Proteomes" id="UP000761264">
    <property type="component" value="Unassembled WGS sequence"/>
</dbReference>
<dbReference type="InterPro" id="IPR043128">
    <property type="entry name" value="Rev_trsase/Diguanyl_cyclase"/>
</dbReference>
<dbReference type="PROSITE" id="PS50113">
    <property type="entry name" value="PAC"/>
    <property type="match status" value="1"/>
</dbReference>
<dbReference type="Pfam" id="PF00990">
    <property type="entry name" value="GGDEF"/>
    <property type="match status" value="1"/>
</dbReference>
<comment type="caution">
    <text evidence="4">The sequence shown here is derived from an EMBL/GenBank/DDBJ whole genome shotgun (WGS) entry which is preliminary data.</text>
</comment>
<dbReference type="SMART" id="SM00267">
    <property type="entry name" value="GGDEF"/>
    <property type="match status" value="1"/>
</dbReference>
<evidence type="ECO:0000259" key="3">
    <source>
        <dbReference type="PROSITE" id="PS50887"/>
    </source>
</evidence>
<gene>
    <name evidence="4" type="ORF">HBA54_19655</name>
</gene>
<dbReference type="CDD" id="cd01949">
    <property type="entry name" value="GGDEF"/>
    <property type="match status" value="1"/>
</dbReference>
<dbReference type="PANTHER" id="PTHR46663:SF3">
    <property type="entry name" value="SLL0267 PROTEIN"/>
    <property type="match status" value="1"/>
</dbReference>
<dbReference type="InterPro" id="IPR000160">
    <property type="entry name" value="GGDEF_dom"/>
</dbReference>
<dbReference type="NCBIfam" id="TIGR00229">
    <property type="entry name" value="sensory_box"/>
    <property type="match status" value="1"/>
</dbReference>
<organism evidence="4 5">
    <name type="scientific">Pelagibius litoralis</name>
    <dbReference type="NCBI Taxonomy" id="374515"/>
    <lineage>
        <taxon>Bacteria</taxon>
        <taxon>Pseudomonadati</taxon>
        <taxon>Pseudomonadota</taxon>
        <taxon>Alphaproteobacteria</taxon>
        <taxon>Rhodospirillales</taxon>
        <taxon>Rhodovibrionaceae</taxon>
        <taxon>Pelagibius</taxon>
    </lineage>
</organism>
<evidence type="ECO:0000259" key="2">
    <source>
        <dbReference type="PROSITE" id="PS50113"/>
    </source>
</evidence>
<proteinExistence type="predicted"/>
<protein>
    <submittedName>
        <fullName evidence="4">Diguanylate cyclase</fullName>
    </submittedName>
</protein>
<dbReference type="InterPro" id="IPR035965">
    <property type="entry name" value="PAS-like_dom_sf"/>
</dbReference>
<dbReference type="SMART" id="SM00091">
    <property type="entry name" value="PAS"/>
    <property type="match status" value="1"/>
</dbReference>
<evidence type="ECO:0000259" key="1">
    <source>
        <dbReference type="PROSITE" id="PS50112"/>
    </source>
</evidence>
<dbReference type="InterPro" id="IPR001610">
    <property type="entry name" value="PAC"/>
</dbReference>
<dbReference type="NCBIfam" id="TIGR00254">
    <property type="entry name" value="GGDEF"/>
    <property type="match status" value="1"/>
</dbReference>
<dbReference type="InterPro" id="IPR052163">
    <property type="entry name" value="DGC-Regulatory_Protein"/>
</dbReference>
<evidence type="ECO:0000313" key="4">
    <source>
        <dbReference type="EMBL" id="NIA70820.1"/>
    </source>
</evidence>
<dbReference type="InterPro" id="IPR000700">
    <property type="entry name" value="PAS-assoc_C"/>
</dbReference>
<dbReference type="PROSITE" id="PS50112">
    <property type="entry name" value="PAS"/>
    <property type="match status" value="1"/>
</dbReference>
<dbReference type="Pfam" id="PF13426">
    <property type="entry name" value="PAS_9"/>
    <property type="match status" value="1"/>
</dbReference>
<dbReference type="SMART" id="SM00086">
    <property type="entry name" value="PAC"/>
    <property type="match status" value="1"/>
</dbReference>
<dbReference type="CDD" id="cd00130">
    <property type="entry name" value="PAS"/>
    <property type="match status" value="1"/>
</dbReference>
<dbReference type="InterPro" id="IPR000014">
    <property type="entry name" value="PAS"/>
</dbReference>
<reference evidence="4" key="1">
    <citation type="submission" date="2020-03" db="EMBL/GenBank/DDBJ databases">
        <title>Genome of Pelagibius litoralis DSM 21314T.</title>
        <authorList>
            <person name="Wang G."/>
        </authorList>
    </citation>
    <scope>NUCLEOTIDE SEQUENCE</scope>
    <source>
        <strain evidence="4">DSM 21314</strain>
    </source>
</reference>
<evidence type="ECO:0000313" key="5">
    <source>
        <dbReference type="Proteomes" id="UP000761264"/>
    </source>
</evidence>
<dbReference type="InterPro" id="IPR029787">
    <property type="entry name" value="Nucleotide_cyclase"/>
</dbReference>